<protein>
    <submittedName>
        <fullName evidence="1">Uncharacterized protein</fullName>
    </submittedName>
</protein>
<keyword evidence="2" id="KW-1185">Reference proteome</keyword>
<dbReference type="Proteomes" id="UP000585474">
    <property type="component" value="Unassembled WGS sequence"/>
</dbReference>
<comment type="caution">
    <text evidence="1">The sequence shown here is derived from an EMBL/GenBank/DDBJ whole genome shotgun (WGS) entry which is preliminary data.</text>
</comment>
<evidence type="ECO:0000313" key="2">
    <source>
        <dbReference type="Proteomes" id="UP000585474"/>
    </source>
</evidence>
<evidence type="ECO:0000313" key="1">
    <source>
        <dbReference type="EMBL" id="GFZ16374.1"/>
    </source>
</evidence>
<gene>
    <name evidence="1" type="ORF">Acr_25g0007830</name>
</gene>
<accession>A0A7J0H0R9</accession>
<dbReference type="EMBL" id="BJWL01000025">
    <property type="protein sequence ID" value="GFZ16374.1"/>
    <property type="molecule type" value="Genomic_DNA"/>
</dbReference>
<proteinExistence type="predicted"/>
<sequence>MRVDGSDAFTGSFWAYSGDHYLVDNDYFLQGNDAPNTLISDDYDQQATMAGVARIFLMEGGRKIEKVRD</sequence>
<dbReference type="AlphaFoldDB" id="A0A7J0H0R9"/>
<name>A0A7J0H0R9_9ERIC</name>
<reference evidence="1 2" key="1">
    <citation type="submission" date="2019-07" db="EMBL/GenBank/DDBJ databases">
        <title>De Novo Assembly of kiwifruit Actinidia rufa.</title>
        <authorList>
            <person name="Sugita-Konishi S."/>
            <person name="Sato K."/>
            <person name="Mori E."/>
            <person name="Abe Y."/>
            <person name="Kisaki G."/>
            <person name="Hamano K."/>
            <person name="Suezawa K."/>
            <person name="Otani M."/>
            <person name="Fukuda T."/>
            <person name="Manabe T."/>
            <person name="Gomi K."/>
            <person name="Tabuchi M."/>
            <person name="Akimitsu K."/>
            <person name="Kataoka I."/>
        </authorList>
    </citation>
    <scope>NUCLEOTIDE SEQUENCE [LARGE SCALE GENOMIC DNA]</scope>
    <source>
        <strain evidence="2">cv. Fuchu</strain>
    </source>
</reference>
<organism evidence="1 2">
    <name type="scientific">Actinidia rufa</name>
    <dbReference type="NCBI Taxonomy" id="165716"/>
    <lineage>
        <taxon>Eukaryota</taxon>
        <taxon>Viridiplantae</taxon>
        <taxon>Streptophyta</taxon>
        <taxon>Embryophyta</taxon>
        <taxon>Tracheophyta</taxon>
        <taxon>Spermatophyta</taxon>
        <taxon>Magnoliopsida</taxon>
        <taxon>eudicotyledons</taxon>
        <taxon>Gunneridae</taxon>
        <taxon>Pentapetalae</taxon>
        <taxon>asterids</taxon>
        <taxon>Ericales</taxon>
        <taxon>Actinidiaceae</taxon>
        <taxon>Actinidia</taxon>
    </lineage>
</organism>